<evidence type="ECO:0000313" key="10">
    <source>
        <dbReference type="Proteomes" id="UP000085678"/>
    </source>
</evidence>
<dbReference type="Pfam" id="PF02263">
    <property type="entry name" value="GBP"/>
    <property type="match status" value="2"/>
</dbReference>
<feature type="domain" description="GB1/RHD3-type G" evidence="9">
    <location>
        <begin position="42"/>
        <end position="281"/>
    </location>
</feature>
<accession>A0A1S3ISS2</accession>
<dbReference type="InterPro" id="IPR036543">
    <property type="entry name" value="Guanylate-bd_C_sf"/>
</dbReference>
<evidence type="ECO:0000259" key="9">
    <source>
        <dbReference type="PROSITE" id="PS51715"/>
    </source>
</evidence>
<evidence type="ECO:0000256" key="8">
    <source>
        <dbReference type="SAM" id="MobiDB-lite"/>
    </source>
</evidence>
<evidence type="ECO:0000256" key="6">
    <source>
        <dbReference type="PROSITE-ProRule" id="PRU01052"/>
    </source>
</evidence>
<dbReference type="CDD" id="cd01851">
    <property type="entry name" value="GBP"/>
    <property type="match status" value="2"/>
</dbReference>
<feature type="compositionally biased region" description="Polar residues" evidence="8">
    <location>
        <begin position="1410"/>
        <end position="1426"/>
    </location>
</feature>
<gene>
    <name evidence="11" type="primary">LOC106166866</name>
</gene>
<dbReference type="GO" id="GO:0045087">
    <property type="term" value="P:innate immune response"/>
    <property type="evidence" value="ECO:0007669"/>
    <property type="project" value="UniProtKB-KW"/>
</dbReference>
<keyword evidence="2" id="KW-0547">Nucleotide-binding</keyword>
<keyword evidence="10" id="KW-1185">Reference proteome</keyword>
<dbReference type="InterPro" id="IPR030386">
    <property type="entry name" value="G_GB1_RHD3_dom"/>
</dbReference>
<dbReference type="InterPro" id="IPR027417">
    <property type="entry name" value="P-loop_NTPase"/>
</dbReference>
<dbReference type="PANTHER" id="PTHR10751">
    <property type="entry name" value="GUANYLATE BINDING PROTEIN"/>
    <property type="match status" value="1"/>
</dbReference>
<dbReference type="OrthoDB" id="6141954at2759"/>
<keyword evidence="7" id="KW-0175">Coiled coil</keyword>
<dbReference type="KEGG" id="lak:106166866"/>
<dbReference type="FunFam" id="3.40.50.300:FF:002581">
    <property type="entry name" value="Guanylate-binding protein 4"/>
    <property type="match status" value="1"/>
</dbReference>
<proteinExistence type="inferred from homology"/>
<feature type="compositionally biased region" description="Polar residues" evidence="8">
    <location>
        <begin position="1318"/>
        <end position="1332"/>
    </location>
</feature>
<sequence>MADRKPQARFVMDKPLPLITACGDGRKFTINEEAKKCLLNIDKPMSVVAIVGKYRTGKSYLMNRLYGKNSGFDLGSTVQSKTKGIWIWARPHPRDSNRYMLLIDTEGLYDVEKGDSTYDTQLFTLAVLLCNCFVYNSQGTIDDDAIRKLHLVAELTEHIKVQAGNKEETGESFSKYFPQFIWAVRDFALQLEIDGRACTSDEYLEHALQLKKGKSRAVFDFNAPRECIRTFFPQRKCFVLQKPVEDEALLHRLDQANDGDIRPGFLREAQRFCEAVWTGVDGFTVQGNTINGRRYVALAETYVQAINSGAVPCIGTAVETMMQVECQRALEESVKHYRKTMEKTTVPNMPLFLHELSSLHEQANEEALRVYKGIAVFDAEGIFHTKLQEQLLSIYDDFVQKNKEASRKKCKSILQNAYADIASNIQAGHYAVKGGYKKYQADYQKVKEIYANTQRKGPCADEELARFNEAKICEGKAIMTADKAMSQKEKDLAEAREKQQQEALRSKSLEEQQVQLQQQLIDKEKSNLAMMQKVQAEFDEKIRATQERHEEDIRTKDEEHQRLLQEGLHTQAEQHKEMLDEMRQNQRELQEQYQQQVDKMNEDMLRQENLIKEIKENPPKSGGGIVRSIGEVVGQLAREPGFTDKPVLFIGTSENGKLEVSKDAITALQNIDIPVSVISVTGKYRTGKSYLMNLLFGESNGFALGSTIQSKTKGIWLWYRPYPGDSNRGLVLLDTEGLSDPEKGNENHDNQIFALAVLLSSCLVYNSMGTISEDAIRSLHFITSLTEHIKLQNTADEETGENFDDSFPFFVWVVRDFALELQLDGKPCTEDEYLERALQLKPGKSRAVRDYNFPRECIGSFFSGRKCFTLCRPVEEDSKLQTLDTLNTEDLKPQFVKQSEDFKNWILEQKMQMNVGGCIISGRRLLQLAQSYVGAINDGAVPCVQSAVTVMGRNECERAIDLASNAYMEEMDNALGKALPVDIRVLSEKHKSASDSAVKLYHANAMLDSDGQYSQKLQDALDNCYRVYTEKNWQASVQKCDLLLKALVQESLKPKLDEAAFSVSGGYEKYRGEIDTIVMKFERSEGKGPAAEELLAKFLAEKQDQEEAILAGDKAMTKMDREKAEVEEEAKRQAADAAAKSREAEMLKQQLLDVENSMQTNMTMLKGEFEKKLQETEAGYKALLAKRQAEHEELLKSELKTQAQLLEKSIKDVKEEHNRTKENMEETISTLKTTMEKRQSQLAEISQQPNEADGTGSRILTWMKENPETLLEAWNTITSFARNKSSASGTVPDSEAANQQATPTMATASEHPAGGQVENLQSRMNSGNSKDQSPPGARPPAGSLNSSKNARGDEYTKGTFVGSGSGQPQGAIGNDKQPHKARFLFGRAGFPRDRPTLTIRVSPFDQLLMRQTSEGSRKSLSGQGNKQIIEESGNAAKLKEKGKETNSKSSETSKKNPQEELD</sequence>
<dbReference type="GeneID" id="106166866"/>
<evidence type="ECO:0000256" key="1">
    <source>
        <dbReference type="ARBA" id="ARBA00022588"/>
    </source>
</evidence>
<keyword evidence="4" id="KW-0391">Immunity</keyword>
<feature type="coiled-coil region" evidence="7">
    <location>
        <begin position="1196"/>
        <end position="1241"/>
    </location>
</feature>
<dbReference type="CDD" id="cd16269">
    <property type="entry name" value="GBP_C"/>
    <property type="match status" value="2"/>
</dbReference>
<comment type="similarity">
    <text evidence="6">Belongs to the TRAFAC class dynamin-like GTPase superfamily. GB1/RHD3 GTPase family.</text>
</comment>
<feature type="domain" description="GB1/RHD3-type G" evidence="9">
    <location>
        <begin position="672"/>
        <end position="911"/>
    </location>
</feature>
<dbReference type="GO" id="GO:0003924">
    <property type="term" value="F:GTPase activity"/>
    <property type="evidence" value="ECO:0007669"/>
    <property type="project" value="InterPro"/>
</dbReference>
<evidence type="ECO:0000256" key="2">
    <source>
        <dbReference type="ARBA" id="ARBA00022741"/>
    </source>
</evidence>
<keyword evidence="5" id="KW-0342">GTP-binding</keyword>
<evidence type="ECO:0000256" key="4">
    <source>
        <dbReference type="ARBA" id="ARBA00022859"/>
    </source>
</evidence>
<feature type="coiled-coil region" evidence="7">
    <location>
        <begin position="1116"/>
        <end position="1157"/>
    </location>
</feature>
<dbReference type="PROSITE" id="PS51715">
    <property type="entry name" value="G_GB1_RHD3"/>
    <property type="match status" value="2"/>
</dbReference>
<dbReference type="Gene3D" id="3.40.50.300">
    <property type="entry name" value="P-loop containing nucleotide triphosphate hydrolases"/>
    <property type="match status" value="2"/>
</dbReference>
<feature type="region of interest" description="Disordered" evidence="8">
    <location>
        <begin position="484"/>
        <end position="510"/>
    </location>
</feature>
<dbReference type="GO" id="GO:0005525">
    <property type="term" value="F:GTP binding"/>
    <property type="evidence" value="ECO:0007669"/>
    <property type="project" value="UniProtKB-KW"/>
</dbReference>
<evidence type="ECO:0000256" key="3">
    <source>
        <dbReference type="ARBA" id="ARBA00022801"/>
    </source>
</evidence>
<evidence type="ECO:0000313" key="11">
    <source>
        <dbReference type="RefSeq" id="XP_013400986.1"/>
    </source>
</evidence>
<evidence type="ECO:0000256" key="7">
    <source>
        <dbReference type="SAM" id="Coils"/>
    </source>
</evidence>
<dbReference type="RefSeq" id="XP_013400986.1">
    <property type="nucleotide sequence ID" value="XM_013545532.2"/>
</dbReference>
<dbReference type="Gene3D" id="1.20.1000.10">
    <property type="entry name" value="Guanylate-binding protein, C-terminal domain"/>
    <property type="match status" value="2"/>
</dbReference>
<dbReference type="InterPro" id="IPR015894">
    <property type="entry name" value="Guanylate-bd_N"/>
</dbReference>
<reference evidence="11" key="1">
    <citation type="submission" date="2025-08" db="UniProtKB">
        <authorList>
            <consortium name="RefSeq"/>
        </authorList>
    </citation>
    <scope>IDENTIFICATION</scope>
    <source>
        <tissue evidence="11">Gonads</tissue>
    </source>
</reference>
<feature type="compositionally biased region" description="Basic and acidic residues" evidence="8">
    <location>
        <begin position="1437"/>
        <end position="1462"/>
    </location>
</feature>
<dbReference type="Pfam" id="PF02841">
    <property type="entry name" value="GBP_C"/>
    <property type="match status" value="2"/>
</dbReference>
<dbReference type="SUPFAM" id="SSF48340">
    <property type="entry name" value="Interferon-induced guanylate-binding protein 1 (GBP1), C-terminal domain"/>
    <property type="match status" value="2"/>
</dbReference>
<dbReference type="InterPro" id="IPR037684">
    <property type="entry name" value="GBP_C"/>
</dbReference>
<dbReference type="SUPFAM" id="SSF52540">
    <property type="entry name" value="P-loop containing nucleoside triphosphate hydrolases"/>
    <property type="match status" value="2"/>
</dbReference>
<feature type="compositionally biased region" description="Basic and acidic residues" evidence="8">
    <location>
        <begin position="485"/>
        <end position="510"/>
    </location>
</feature>
<protein>
    <submittedName>
        <fullName evidence="11">Uncharacterized protein LOC106166866</fullName>
    </submittedName>
</protein>
<feature type="region of interest" description="Disordered" evidence="8">
    <location>
        <begin position="1284"/>
        <end position="1377"/>
    </location>
</feature>
<dbReference type="Proteomes" id="UP000085678">
    <property type="component" value="Unplaced"/>
</dbReference>
<dbReference type="InterPro" id="IPR003191">
    <property type="entry name" value="Guanylate-bd/ATL_C"/>
</dbReference>
<dbReference type="InParanoid" id="A0A1S3ISS2"/>
<keyword evidence="1" id="KW-0399">Innate immunity</keyword>
<feature type="region of interest" description="Disordered" evidence="8">
    <location>
        <begin position="1410"/>
        <end position="1462"/>
    </location>
</feature>
<keyword evidence="3" id="KW-0378">Hydrolase</keyword>
<organism evidence="10 11">
    <name type="scientific">Lingula anatina</name>
    <name type="common">Brachiopod</name>
    <name type="synonym">Lingula unguis</name>
    <dbReference type="NCBI Taxonomy" id="7574"/>
    <lineage>
        <taxon>Eukaryota</taxon>
        <taxon>Metazoa</taxon>
        <taxon>Spiralia</taxon>
        <taxon>Lophotrochozoa</taxon>
        <taxon>Brachiopoda</taxon>
        <taxon>Linguliformea</taxon>
        <taxon>Lingulata</taxon>
        <taxon>Lingulida</taxon>
        <taxon>Linguloidea</taxon>
        <taxon>Lingulidae</taxon>
        <taxon>Lingula</taxon>
    </lineage>
</organism>
<name>A0A1S3ISS2_LINAN</name>
<feature type="compositionally biased region" description="Polar residues" evidence="8">
    <location>
        <begin position="1284"/>
        <end position="1307"/>
    </location>
</feature>
<evidence type="ECO:0000256" key="5">
    <source>
        <dbReference type="ARBA" id="ARBA00023134"/>
    </source>
</evidence>